<reference evidence="2 3" key="1">
    <citation type="journal article" date="2017" name="Genome Announc.">
        <title>Draft Genome Sequence of a Sporulating and Motile Strain of Lachnotalea glycerini Isolated from Water in Quebec City, Canada.</title>
        <authorList>
            <person name="Maheux A.F."/>
            <person name="Boudreau D.K."/>
            <person name="Berube E."/>
            <person name="Boissinot M."/>
            <person name="Raymond F."/>
            <person name="Brodeur S."/>
            <person name="Corbeil J."/>
            <person name="Isabel S."/>
            <person name="Omar R.F."/>
            <person name="Bergeron M.G."/>
        </authorList>
    </citation>
    <scope>NUCLEOTIDE SEQUENCE [LARGE SCALE GENOMIC DNA]</scope>
    <source>
        <strain evidence="2 3">CCRI-19302</strain>
    </source>
</reference>
<dbReference type="PANTHER" id="PTHR10000:SF8">
    <property type="entry name" value="HAD SUPERFAMILY HYDROLASE-LIKE, TYPE 3"/>
    <property type="match status" value="1"/>
</dbReference>
<gene>
    <name evidence="1" type="ORF">C8E03_101375</name>
    <name evidence="2" type="ORF">CG710_001290</name>
</gene>
<dbReference type="InterPro" id="IPR036412">
    <property type="entry name" value="HAD-like_sf"/>
</dbReference>
<dbReference type="OrthoDB" id="9814970at2"/>
<dbReference type="CDD" id="cd07518">
    <property type="entry name" value="HAD_YbiV-Like"/>
    <property type="match status" value="1"/>
</dbReference>
<organism evidence="1 4">
    <name type="scientific">Lachnotalea glycerini</name>
    <dbReference type="NCBI Taxonomy" id="1763509"/>
    <lineage>
        <taxon>Bacteria</taxon>
        <taxon>Bacillati</taxon>
        <taxon>Bacillota</taxon>
        <taxon>Clostridia</taxon>
        <taxon>Lachnospirales</taxon>
        <taxon>Lachnospiraceae</taxon>
        <taxon>Lachnotalea</taxon>
    </lineage>
</organism>
<dbReference type="GO" id="GO:0016791">
    <property type="term" value="F:phosphatase activity"/>
    <property type="evidence" value="ECO:0007669"/>
    <property type="project" value="UniProtKB-ARBA"/>
</dbReference>
<dbReference type="GO" id="GO:0005829">
    <property type="term" value="C:cytosol"/>
    <property type="evidence" value="ECO:0007669"/>
    <property type="project" value="TreeGrafter"/>
</dbReference>
<dbReference type="EMBL" id="NOKA02000001">
    <property type="protein sequence ID" value="RDY33189.1"/>
    <property type="molecule type" value="Genomic_DNA"/>
</dbReference>
<dbReference type="SFLD" id="SFLDS00003">
    <property type="entry name" value="Haloacid_Dehalogenase"/>
    <property type="match status" value="1"/>
</dbReference>
<evidence type="ECO:0000313" key="4">
    <source>
        <dbReference type="Proteomes" id="UP000247523"/>
    </source>
</evidence>
<evidence type="ECO:0000313" key="3">
    <source>
        <dbReference type="Proteomes" id="UP000216411"/>
    </source>
</evidence>
<keyword evidence="3" id="KW-1185">Reference proteome</keyword>
<dbReference type="Proteomes" id="UP000216411">
    <property type="component" value="Unassembled WGS sequence"/>
</dbReference>
<reference evidence="2" key="3">
    <citation type="submission" date="2018-07" db="EMBL/GenBank/DDBJ databases">
        <authorList>
            <person name="Quirk P.G."/>
            <person name="Krulwich T.A."/>
        </authorList>
    </citation>
    <scope>NUCLEOTIDE SEQUENCE</scope>
    <source>
        <strain evidence="2">CCRI-19302</strain>
    </source>
</reference>
<dbReference type="EMBL" id="QICS01000001">
    <property type="protein sequence ID" value="PXV95745.1"/>
    <property type="molecule type" value="Genomic_DNA"/>
</dbReference>
<name>A0A255I8U7_9FIRM</name>
<dbReference type="Gene3D" id="3.30.1240.10">
    <property type="match status" value="1"/>
</dbReference>
<evidence type="ECO:0000313" key="1">
    <source>
        <dbReference type="EMBL" id="PXV95745.1"/>
    </source>
</evidence>
<dbReference type="InterPro" id="IPR000150">
    <property type="entry name" value="Cof"/>
</dbReference>
<protein>
    <submittedName>
        <fullName evidence="2">HAD family phosphatase</fullName>
    </submittedName>
</protein>
<dbReference type="SFLD" id="SFLDG01140">
    <property type="entry name" value="C2.B:_Phosphomannomutase_and_P"/>
    <property type="match status" value="1"/>
</dbReference>
<dbReference type="AlphaFoldDB" id="A0A255I8U7"/>
<dbReference type="SUPFAM" id="SSF56784">
    <property type="entry name" value="HAD-like"/>
    <property type="match status" value="1"/>
</dbReference>
<comment type="caution">
    <text evidence="1">The sequence shown here is derived from an EMBL/GenBank/DDBJ whole genome shotgun (WGS) entry which is preliminary data.</text>
</comment>
<dbReference type="PANTHER" id="PTHR10000">
    <property type="entry name" value="PHOSPHOSERINE PHOSPHATASE"/>
    <property type="match status" value="1"/>
</dbReference>
<reference evidence="1 4" key="2">
    <citation type="submission" date="2018-05" db="EMBL/GenBank/DDBJ databases">
        <title>Genomic Encyclopedia of Type Strains, Phase IV (KMG-IV): sequencing the most valuable type-strain genomes for metagenomic binning, comparative biology and taxonomic classification.</title>
        <authorList>
            <person name="Goeker M."/>
        </authorList>
    </citation>
    <scope>NUCLEOTIDE SEQUENCE [LARGE SCALE GENOMIC DNA]</scope>
    <source>
        <strain evidence="1 4">DSM 28816</strain>
    </source>
</reference>
<dbReference type="Pfam" id="PF08282">
    <property type="entry name" value="Hydrolase_3"/>
    <property type="match status" value="1"/>
</dbReference>
<dbReference type="NCBIfam" id="TIGR00099">
    <property type="entry name" value="Cof-subfamily"/>
    <property type="match status" value="1"/>
</dbReference>
<dbReference type="InterPro" id="IPR006379">
    <property type="entry name" value="HAD-SF_hydro_IIB"/>
</dbReference>
<dbReference type="GO" id="GO:0000287">
    <property type="term" value="F:magnesium ion binding"/>
    <property type="evidence" value="ECO:0007669"/>
    <property type="project" value="TreeGrafter"/>
</dbReference>
<dbReference type="NCBIfam" id="TIGR01484">
    <property type="entry name" value="HAD-SF-IIB"/>
    <property type="match status" value="1"/>
</dbReference>
<dbReference type="RefSeq" id="WP_094378156.1">
    <property type="nucleotide sequence ID" value="NZ_NOKA02000001.1"/>
</dbReference>
<dbReference type="SFLD" id="SFLDG01144">
    <property type="entry name" value="C2.B.4:_PGP_Like"/>
    <property type="match status" value="1"/>
</dbReference>
<dbReference type="Proteomes" id="UP000247523">
    <property type="component" value="Unassembled WGS sequence"/>
</dbReference>
<evidence type="ECO:0000313" key="2">
    <source>
        <dbReference type="EMBL" id="RDY33189.1"/>
    </source>
</evidence>
<dbReference type="Gene3D" id="3.40.50.1000">
    <property type="entry name" value="HAD superfamily/HAD-like"/>
    <property type="match status" value="1"/>
</dbReference>
<sequence>MIKLIATDIDGTLVKDGSTDINPEIFETAMKLKKKGIVFVAASGRQYPSIRRLFDPIHNNIIFIAENGAYIKCRGVEMFKSTMDKETVKELILEVRQLQDKNVMLTVSTPECMYIESRNKEFQDLLVYGYQNTIKQVDDVLKEDLDIIKIALFKADGIRTIAEEILIPKWENRLKVVMAGADWLDFMDSQVDKGNALLTIQNALSIQKKETMAFGDNLNDVGMLNHAGESFAVENAREELKAVAKHIAAAYYEDGVLKELKKLL</sequence>
<accession>A0A255I8U7</accession>
<dbReference type="InterPro" id="IPR023214">
    <property type="entry name" value="HAD_sf"/>
</dbReference>
<proteinExistence type="predicted"/>